<dbReference type="Proteomes" id="UP000324800">
    <property type="component" value="Unassembled WGS sequence"/>
</dbReference>
<proteinExistence type="predicted"/>
<dbReference type="EMBL" id="SNRW01018286">
    <property type="protein sequence ID" value="KAA6367482.1"/>
    <property type="molecule type" value="Genomic_DNA"/>
</dbReference>
<evidence type="ECO:0000313" key="1">
    <source>
        <dbReference type="EMBL" id="KAA6367482.1"/>
    </source>
</evidence>
<name>A0A5J4UC84_9EUKA</name>
<sequence length="57" mass="6446">CFSPFFLVLKPLQIDSRQLTMACLFMMLIQNLLAVHGLNPVKISEIISIMALQKRLG</sequence>
<evidence type="ECO:0000313" key="2">
    <source>
        <dbReference type="Proteomes" id="UP000324800"/>
    </source>
</evidence>
<accession>A0A5J4UC84</accession>
<gene>
    <name evidence="1" type="ORF">EZS28_036990</name>
</gene>
<dbReference type="AlphaFoldDB" id="A0A5J4UC84"/>
<reference evidence="1 2" key="1">
    <citation type="submission" date="2019-03" db="EMBL/GenBank/DDBJ databases">
        <title>Single cell metagenomics reveals metabolic interactions within the superorganism composed of flagellate Streblomastix strix and complex community of Bacteroidetes bacteria on its surface.</title>
        <authorList>
            <person name="Treitli S.C."/>
            <person name="Kolisko M."/>
            <person name="Husnik F."/>
            <person name="Keeling P."/>
            <person name="Hampl V."/>
        </authorList>
    </citation>
    <scope>NUCLEOTIDE SEQUENCE [LARGE SCALE GENOMIC DNA]</scope>
    <source>
        <strain evidence="1">ST1C</strain>
    </source>
</reference>
<comment type="caution">
    <text evidence="1">The sequence shown here is derived from an EMBL/GenBank/DDBJ whole genome shotgun (WGS) entry which is preliminary data.</text>
</comment>
<protein>
    <submittedName>
        <fullName evidence="1">Uncharacterized protein</fullName>
    </submittedName>
</protein>
<feature type="non-terminal residue" evidence="1">
    <location>
        <position position="1"/>
    </location>
</feature>
<organism evidence="1 2">
    <name type="scientific">Streblomastix strix</name>
    <dbReference type="NCBI Taxonomy" id="222440"/>
    <lineage>
        <taxon>Eukaryota</taxon>
        <taxon>Metamonada</taxon>
        <taxon>Preaxostyla</taxon>
        <taxon>Oxymonadida</taxon>
        <taxon>Streblomastigidae</taxon>
        <taxon>Streblomastix</taxon>
    </lineage>
</organism>